<dbReference type="InterPro" id="IPR034282">
    <property type="entry name" value="CuRO_2_CopA"/>
</dbReference>
<evidence type="ECO:0000256" key="5">
    <source>
        <dbReference type="SAM" id="SignalP"/>
    </source>
</evidence>
<dbReference type="InterPro" id="IPR008972">
    <property type="entry name" value="Cupredoxin"/>
</dbReference>
<dbReference type="CDD" id="cd13874">
    <property type="entry name" value="CuRO_2_CopA"/>
    <property type="match status" value="1"/>
</dbReference>
<dbReference type="PANTHER" id="PTHR11709:SF394">
    <property type="entry name" value="FI03373P-RELATED"/>
    <property type="match status" value="1"/>
</dbReference>
<dbReference type="Pfam" id="PF00394">
    <property type="entry name" value="Cu-oxidase"/>
    <property type="match status" value="1"/>
</dbReference>
<evidence type="ECO:0000259" key="6">
    <source>
        <dbReference type="Pfam" id="PF00394"/>
    </source>
</evidence>
<dbReference type="STRING" id="260084.SAMN02927928_0644"/>
<dbReference type="InterPro" id="IPR034279">
    <property type="entry name" value="CuRO_3_CopA"/>
</dbReference>
<dbReference type="GO" id="GO:0016491">
    <property type="term" value="F:oxidoreductase activity"/>
    <property type="evidence" value="ECO:0007669"/>
    <property type="project" value="UniProtKB-KW"/>
</dbReference>
<dbReference type="GO" id="GO:0005507">
    <property type="term" value="F:copper ion binding"/>
    <property type="evidence" value="ECO:0007669"/>
    <property type="project" value="InterPro"/>
</dbReference>
<evidence type="ECO:0000259" key="8">
    <source>
        <dbReference type="Pfam" id="PF07732"/>
    </source>
</evidence>
<dbReference type="Proteomes" id="UP000199150">
    <property type="component" value="Unassembled WGS sequence"/>
</dbReference>
<organism evidence="9 10">
    <name type="scientific">Asticcacaulis taihuensis</name>
    <dbReference type="NCBI Taxonomy" id="260084"/>
    <lineage>
        <taxon>Bacteria</taxon>
        <taxon>Pseudomonadati</taxon>
        <taxon>Pseudomonadota</taxon>
        <taxon>Alphaproteobacteria</taxon>
        <taxon>Caulobacterales</taxon>
        <taxon>Caulobacteraceae</taxon>
        <taxon>Asticcacaulis</taxon>
    </lineage>
</organism>
<evidence type="ECO:0000256" key="2">
    <source>
        <dbReference type="ARBA" id="ARBA00023002"/>
    </source>
</evidence>
<gene>
    <name evidence="9" type="ORF">SAMN02927928_0644</name>
</gene>
<dbReference type="PROSITE" id="PS00080">
    <property type="entry name" value="MULTICOPPER_OXIDASE2"/>
    <property type="match status" value="1"/>
</dbReference>
<accession>A0A1G4PTB5</accession>
<dbReference type="PROSITE" id="PS00079">
    <property type="entry name" value="MULTICOPPER_OXIDASE1"/>
    <property type="match status" value="1"/>
</dbReference>
<keyword evidence="5" id="KW-0732">Signal</keyword>
<dbReference type="InterPro" id="IPR011706">
    <property type="entry name" value="Cu-oxidase_C"/>
</dbReference>
<keyword evidence="1" id="KW-0479">Metal-binding</keyword>
<feature type="domain" description="Plastocyanin-like" evidence="8">
    <location>
        <begin position="33"/>
        <end position="144"/>
    </location>
</feature>
<feature type="domain" description="Plastocyanin-like" evidence="6">
    <location>
        <begin position="226"/>
        <end position="314"/>
    </location>
</feature>
<dbReference type="InterPro" id="IPR011707">
    <property type="entry name" value="Cu-oxidase-like_N"/>
</dbReference>
<keyword evidence="2" id="KW-0560">Oxidoreductase</keyword>
<evidence type="ECO:0000256" key="1">
    <source>
        <dbReference type="ARBA" id="ARBA00022723"/>
    </source>
</evidence>
<dbReference type="SUPFAM" id="SSF49503">
    <property type="entry name" value="Cupredoxins"/>
    <property type="match status" value="3"/>
</dbReference>
<feature type="domain" description="Plastocyanin-like" evidence="7">
    <location>
        <begin position="402"/>
        <end position="520"/>
    </location>
</feature>
<feature type="compositionally biased region" description="Low complexity" evidence="4">
    <location>
        <begin position="629"/>
        <end position="654"/>
    </location>
</feature>
<keyword evidence="10" id="KW-1185">Reference proteome</keyword>
<dbReference type="EMBL" id="FMTS01000001">
    <property type="protein sequence ID" value="SCW35435.1"/>
    <property type="molecule type" value="Genomic_DNA"/>
</dbReference>
<dbReference type="Gene3D" id="2.60.40.420">
    <property type="entry name" value="Cupredoxins - blue copper proteins"/>
    <property type="match status" value="3"/>
</dbReference>
<feature type="region of interest" description="Disordered" evidence="4">
    <location>
        <begin position="559"/>
        <end position="696"/>
    </location>
</feature>
<keyword evidence="3" id="KW-0186">Copper</keyword>
<evidence type="ECO:0000256" key="3">
    <source>
        <dbReference type="ARBA" id="ARBA00023008"/>
    </source>
</evidence>
<dbReference type="CDD" id="cd13896">
    <property type="entry name" value="CuRO_3_CopA"/>
    <property type="match status" value="1"/>
</dbReference>
<evidence type="ECO:0000256" key="4">
    <source>
        <dbReference type="SAM" id="MobiDB-lite"/>
    </source>
</evidence>
<evidence type="ECO:0000259" key="7">
    <source>
        <dbReference type="Pfam" id="PF07731"/>
    </source>
</evidence>
<dbReference type="InterPro" id="IPR045087">
    <property type="entry name" value="Cu-oxidase_fam"/>
</dbReference>
<evidence type="ECO:0000313" key="10">
    <source>
        <dbReference type="Proteomes" id="UP000199150"/>
    </source>
</evidence>
<sequence>MKRLLCAVLGWLAVALSPAVAQAEIREYNLTIAHKVVSVDGHPRNKITIDGTIPGPVLRFTEGDEAIIHVTNTLKEETSIHWHGLIVPGSQDGVPGFNGFHGIAPGQTFTYRFPIRQAGTYWYHAHSMGQEQDGLYAGMVIAPKTADPVQSDQDYTIVLADESLEDAEDIQAHLKMAPDYYQYHRRTLGDFVNDVGKMGLGKAVASAGMWGKMNMLPTDLSDVEGYHFTVNGMTPDQNWTGLFKPGQRIRLRFINAASMTMYDVRIPGLKMTVVSADGQSVEPFVVDEFRIGNAETYDVIVTPEDDRAYTIAAEAIDRTGFAIGTLAPREGMKGESPAQRPRSILTMADMNMQKMMKDDSKMDMSAMDMPAAWGDHHAPAGTTILDYSDLKYLGQQPDVREPTREITVRLDGNMERYIWTVNGKTFDPAIGIHVAYNERVRITFINDSMMAHPMHLHGMFVQLDNGQPAEKMPNKHTVIVPPGQTMSVILTADNAGTWAFHCHLMFHMLSGMMTDLVVSQPGQTVLPDDKTADGAPIRPIPGMMMPMAADMNTGHDDMKGMEGMDMGGSPPKPQDQPQTDMPGMTMDHMDMQMSAPDAAPTTAPAPKPDGMSQMDMPGMDMSHDDTDKSAAATTTASPNGPATQPSQATTPAKATKAKPKAKAKSKVKPAASKKKSMPGMPAMDMSNMNMGGDHAH</sequence>
<proteinExistence type="predicted"/>
<dbReference type="InterPro" id="IPR033138">
    <property type="entry name" value="Cu_oxidase_CS"/>
</dbReference>
<dbReference type="PANTHER" id="PTHR11709">
    <property type="entry name" value="MULTI-COPPER OXIDASE"/>
    <property type="match status" value="1"/>
</dbReference>
<feature type="signal peptide" evidence="5">
    <location>
        <begin position="1"/>
        <end position="23"/>
    </location>
</feature>
<dbReference type="Pfam" id="PF07731">
    <property type="entry name" value="Cu-oxidase_2"/>
    <property type="match status" value="1"/>
</dbReference>
<dbReference type="OrthoDB" id="9757546at2"/>
<dbReference type="RefSeq" id="WP_090643575.1">
    <property type="nucleotide sequence ID" value="NZ_CBCRYE010000001.1"/>
</dbReference>
<protein>
    <submittedName>
        <fullName evidence="9">Copper-resistance protein, CopA family</fullName>
    </submittedName>
</protein>
<reference evidence="10" key="1">
    <citation type="submission" date="2016-10" db="EMBL/GenBank/DDBJ databases">
        <authorList>
            <person name="Varghese N."/>
            <person name="Submissions S."/>
        </authorList>
    </citation>
    <scope>NUCLEOTIDE SEQUENCE [LARGE SCALE GENOMIC DNA]</scope>
    <source>
        <strain evidence="10">CGMCC 1.3431</strain>
    </source>
</reference>
<dbReference type="Pfam" id="PF07732">
    <property type="entry name" value="Cu-oxidase_3"/>
    <property type="match status" value="1"/>
</dbReference>
<dbReference type="AlphaFoldDB" id="A0A1G4PTB5"/>
<feature type="compositionally biased region" description="Basic residues" evidence="4">
    <location>
        <begin position="655"/>
        <end position="676"/>
    </location>
</feature>
<feature type="compositionally biased region" description="Low complexity" evidence="4">
    <location>
        <begin position="595"/>
        <end position="604"/>
    </location>
</feature>
<evidence type="ECO:0000313" key="9">
    <source>
        <dbReference type="EMBL" id="SCW35435.1"/>
    </source>
</evidence>
<name>A0A1G4PTB5_9CAUL</name>
<feature type="chain" id="PRO_5011431553" evidence="5">
    <location>
        <begin position="24"/>
        <end position="696"/>
    </location>
</feature>
<dbReference type="InterPro" id="IPR001117">
    <property type="entry name" value="Cu-oxidase_2nd"/>
</dbReference>
<dbReference type="InterPro" id="IPR002355">
    <property type="entry name" value="Cu_oxidase_Cu_BS"/>
</dbReference>